<dbReference type="AlphaFoldDB" id="A0A2T3A9Y3"/>
<protein>
    <submittedName>
        <fullName evidence="1">Uncharacterized protein</fullName>
    </submittedName>
</protein>
<reference evidence="1 2" key="1">
    <citation type="journal article" date="2018" name="Mycol. Prog.">
        <title>Coniella lustricola, a new species from submerged detritus.</title>
        <authorList>
            <person name="Raudabaugh D.B."/>
            <person name="Iturriaga T."/>
            <person name="Carver A."/>
            <person name="Mondo S."/>
            <person name="Pangilinan J."/>
            <person name="Lipzen A."/>
            <person name="He G."/>
            <person name="Amirebrahimi M."/>
            <person name="Grigoriev I.V."/>
            <person name="Miller A.N."/>
        </authorList>
    </citation>
    <scope>NUCLEOTIDE SEQUENCE [LARGE SCALE GENOMIC DNA]</scope>
    <source>
        <strain evidence="1 2">B22-T-1</strain>
    </source>
</reference>
<sequence>MIGVIKIAPRRVSWPNPAKRQGLAGLAGLVRTKLRDSRYVRVLAGRTRRTEHRLCALAVSRNDSLVLRRHDRDDQLQVVAVIRTEGSPNFVWATKTLQKETRYPVSVNMNAMVSGQQQRPTTIVLHRPAISSAIDIPAQTVIKTTLQILI</sequence>
<evidence type="ECO:0000313" key="1">
    <source>
        <dbReference type="EMBL" id="PSR88496.1"/>
    </source>
</evidence>
<proteinExistence type="predicted"/>
<organism evidence="1 2">
    <name type="scientific">Coniella lustricola</name>
    <dbReference type="NCBI Taxonomy" id="2025994"/>
    <lineage>
        <taxon>Eukaryota</taxon>
        <taxon>Fungi</taxon>
        <taxon>Dikarya</taxon>
        <taxon>Ascomycota</taxon>
        <taxon>Pezizomycotina</taxon>
        <taxon>Sordariomycetes</taxon>
        <taxon>Sordariomycetidae</taxon>
        <taxon>Diaporthales</taxon>
        <taxon>Schizoparmaceae</taxon>
        <taxon>Coniella</taxon>
    </lineage>
</organism>
<dbReference type="InParanoid" id="A0A2T3A9Y3"/>
<keyword evidence="2" id="KW-1185">Reference proteome</keyword>
<gene>
    <name evidence="1" type="ORF">BD289DRAFT_232917</name>
</gene>
<accession>A0A2T3A9Y3</accession>
<name>A0A2T3A9Y3_9PEZI</name>
<dbReference type="EMBL" id="KZ678428">
    <property type="protein sequence ID" value="PSR88496.1"/>
    <property type="molecule type" value="Genomic_DNA"/>
</dbReference>
<dbReference type="Proteomes" id="UP000241462">
    <property type="component" value="Unassembled WGS sequence"/>
</dbReference>
<evidence type="ECO:0000313" key="2">
    <source>
        <dbReference type="Proteomes" id="UP000241462"/>
    </source>
</evidence>